<dbReference type="FunFam" id="1.10.630.10:FF:000018">
    <property type="entry name" value="Cytochrome P450 monooxygenase"/>
    <property type="match status" value="1"/>
</dbReference>
<dbReference type="GO" id="GO:0020037">
    <property type="term" value="F:heme binding"/>
    <property type="evidence" value="ECO:0007669"/>
    <property type="project" value="InterPro"/>
</dbReference>
<name>A0A8J3HZ80_9CHLR</name>
<keyword evidence="2 7" id="KW-0349">Heme</keyword>
<accession>A0A8J3HZ80</accession>
<comment type="caution">
    <text evidence="8">The sequence shown here is derived from an EMBL/GenBank/DDBJ whole genome shotgun (WGS) entry which is preliminary data.</text>
</comment>
<evidence type="ECO:0000313" key="8">
    <source>
        <dbReference type="EMBL" id="GHO45876.1"/>
    </source>
</evidence>
<sequence>MTQTPVSPKRLYEQMLDHASRPNPYPLYEQMRQTPVAQVDEENYIVSTYQEINLLLHDPSISKEQRKSKIPVEGLRDVAKKWLLFLDPPSHTYLRRLVMHQFTPERIRSLRGRIVETVTELLNAKKGQQQFDLVESVSYPLPVTVICELLGVPREDEKRFHTWADTLTEGLDPALAMNPHISQAFGEISQYMSQLIAERRVHPRDDLVSGLAIGNDPAGRMDDETLSSTMILLLLAGHETTVNLISNSMLTLLRHPQELQKLRDHSERAYLVVEEILRYDPPVQSAQRFALTDISLRGIKIPQGSGIRMILAAGDRDPNRFAHPNEFNPDRPDNEHFGFGGGDHYCVGAPLARLEAQIALTELARRLVHPRLVVDPPPYRTNAVLRGPEHLLIAFDHLID</sequence>
<keyword evidence="9" id="KW-1185">Reference proteome</keyword>
<dbReference type="InterPro" id="IPR001128">
    <property type="entry name" value="Cyt_P450"/>
</dbReference>
<evidence type="ECO:0000256" key="5">
    <source>
        <dbReference type="ARBA" id="ARBA00023004"/>
    </source>
</evidence>
<dbReference type="InterPro" id="IPR002397">
    <property type="entry name" value="Cyt_P450_B"/>
</dbReference>
<gene>
    <name evidence="8" type="ORF">KSX_40390</name>
</gene>
<keyword evidence="4 7" id="KW-0560">Oxidoreductase</keyword>
<evidence type="ECO:0000256" key="1">
    <source>
        <dbReference type="ARBA" id="ARBA00010617"/>
    </source>
</evidence>
<dbReference type="InterPro" id="IPR036396">
    <property type="entry name" value="Cyt_P450_sf"/>
</dbReference>
<dbReference type="PANTHER" id="PTHR46696">
    <property type="entry name" value="P450, PUTATIVE (EUROFUNG)-RELATED"/>
    <property type="match status" value="1"/>
</dbReference>
<dbReference type="InterPro" id="IPR017972">
    <property type="entry name" value="Cyt_P450_CS"/>
</dbReference>
<dbReference type="AlphaFoldDB" id="A0A8J3HZ80"/>
<dbReference type="CDD" id="cd20625">
    <property type="entry name" value="CYP164-like"/>
    <property type="match status" value="1"/>
</dbReference>
<evidence type="ECO:0000256" key="3">
    <source>
        <dbReference type="ARBA" id="ARBA00022723"/>
    </source>
</evidence>
<reference evidence="8" key="1">
    <citation type="submission" date="2020-10" db="EMBL/GenBank/DDBJ databases">
        <title>Taxonomic study of unclassified bacteria belonging to the class Ktedonobacteria.</title>
        <authorList>
            <person name="Yabe S."/>
            <person name="Wang C.M."/>
            <person name="Zheng Y."/>
            <person name="Sakai Y."/>
            <person name="Cavaletti L."/>
            <person name="Monciardini P."/>
            <person name="Donadio S."/>
        </authorList>
    </citation>
    <scope>NUCLEOTIDE SEQUENCE</scope>
    <source>
        <strain evidence="8">SOSP1-1</strain>
    </source>
</reference>
<proteinExistence type="inferred from homology"/>
<dbReference type="PRINTS" id="PR00385">
    <property type="entry name" value="P450"/>
</dbReference>
<keyword evidence="5 7" id="KW-0408">Iron</keyword>
<dbReference type="PROSITE" id="PS00086">
    <property type="entry name" value="CYTOCHROME_P450"/>
    <property type="match status" value="1"/>
</dbReference>
<dbReference type="Gene3D" id="1.10.630.10">
    <property type="entry name" value="Cytochrome P450"/>
    <property type="match status" value="1"/>
</dbReference>
<comment type="similarity">
    <text evidence="1 7">Belongs to the cytochrome P450 family.</text>
</comment>
<organism evidence="8 9">
    <name type="scientific">Ktedonospora formicarum</name>
    <dbReference type="NCBI Taxonomy" id="2778364"/>
    <lineage>
        <taxon>Bacteria</taxon>
        <taxon>Bacillati</taxon>
        <taxon>Chloroflexota</taxon>
        <taxon>Ktedonobacteria</taxon>
        <taxon>Ktedonobacterales</taxon>
        <taxon>Ktedonobacteraceae</taxon>
        <taxon>Ktedonospora</taxon>
    </lineage>
</organism>
<dbReference type="GO" id="GO:0016705">
    <property type="term" value="F:oxidoreductase activity, acting on paired donors, with incorporation or reduction of molecular oxygen"/>
    <property type="evidence" value="ECO:0007669"/>
    <property type="project" value="InterPro"/>
</dbReference>
<protein>
    <submittedName>
        <fullName evidence="8">Cytochrome P450</fullName>
    </submittedName>
</protein>
<dbReference type="PANTHER" id="PTHR46696:SF1">
    <property type="entry name" value="CYTOCHROME P450 YJIB-RELATED"/>
    <property type="match status" value="1"/>
</dbReference>
<evidence type="ECO:0000256" key="6">
    <source>
        <dbReference type="ARBA" id="ARBA00023033"/>
    </source>
</evidence>
<evidence type="ECO:0000313" key="9">
    <source>
        <dbReference type="Proteomes" id="UP000612362"/>
    </source>
</evidence>
<keyword evidence="6 7" id="KW-0503">Monooxygenase</keyword>
<dbReference type="PRINTS" id="PR00359">
    <property type="entry name" value="BP450"/>
</dbReference>
<dbReference type="GO" id="GO:0004497">
    <property type="term" value="F:monooxygenase activity"/>
    <property type="evidence" value="ECO:0007669"/>
    <property type="project" value="UniProtKB-KW"/>
</dbReference>
<evidence type="ECO:0000256" key="2">
    <source>
        <dbReference type="ARBA" id="ARBA00022617"/>
    </source>
</evidence>
<dbReference type="Proteomes" id="UP000612362">
    <property type="component" value="Unassembled WGS sequence"/>
</dbReference>
<dbReference type="EMBL" id="BNJF01000002">
    <property type="protein sequence ID" value="GHO45876.1"/>
    <property type="molecule type" value="Genomic_DNA"/>
</dbReference>
<dbReference type="GO" id="GO:0005506">
    <property type="term" value="F:iron ion binding"/>
    <property type="evidence" value="ECO:0007669"/>
    <property type="project" value="InterPro"/>
</dbReference>
<dbReference type="SUPFAM" id="SSF48264">
    <property type="entry name" value="Cytochrome P450"/>
    <property type="match status" value="1"/>
</dbReference>
<dbReference type="RefSeq" id="WP_220195297.1">
    <property type="nucleotide sequence ID" value="NZ_BNJF01000002.1"/>
</dbReference>
<evidence type="ECO:0000256" key="7">
    <source>
        <dbReference type="RuleBase" id="RU000461"/>
    </source>
</evidence>
<keyword evidence="3 7" id="KW-0479">Metal-binding</keyword>
<dbReference type="Pfam" id="PF00067">
    <property type="entry name" value="p450"/>
    <property type="match status" value="1"/>
</dbReference>
<evidence type="ECO:0000256" key="4">
    <source>
        <dbReference type="ARBA" id="ARBA00023002"/>
    </source>
</evidence>